<proteinExistence type="predicted"/>
<organism evidence="1 2">
    <name type="scientific">Elysia crispata</name>
    <name type="common">lettuce slug</name>
    <dbReference type="NCBI Taxonomy" id="231223"/>
    <lineage>
        <taxon>Eukaryota</taxon>
        <taxon>Metazoa</taxon>
        <taxon>Spiralia</taxon>
        <taxon>Lophotrochozoa</taxon>
        <taxon>Mollusca</taxon>
        <taxon>Gastropoda</taxon>
        <taxon>Heterobranchia</taxon>
        <taxon>Euthyneura</taxon>
        <taxon>Panpulmonata</taxon>
        <taxon>Sacoglossa</taxon>
        <taxon>Placobranchoidea</taxon>
        <taxon>Plakobranchidae</taxon>
        <taxon>Elysia</taxon>
    </lineage>
</organism>
<accession>A0AAE1B8R6</accession>
<evidence type="ECO:0000313" key="1">
    <source>
        <dbReference type="EMBL" id="KAK3801529.1"/>
    </source>
</evidence>
<name>A0AAE1B8R6_9GAST</name>
<reference evidence="1" key="1">
    <citation type="journal article" date="2023" name="G3 (Bethesda)">
        <title>A reference genome for the long-term kleptoplast-retaining sea slug Elysia crispata morphotype clarki.</title>
        <authorList>
            <person name="Eastman K.E."/>
            <person name="Pendleton A.L."/>
            <person name="Shaikh M.A."/>
            <person name="Suttiyut T."/>
            <person name="Ogas R."/>
            <person name="Tomko P."/>
            <person name="Gavelis G."/>
            <person name="Widhalm J.R."/>
            <person name="Wisecaver J.H."/>
        </authorList>
    </citation>
    <scope>NUCLEOTIDE SEQUENCE</scope>
    <source>
        <strain evidence="1">ECLA1</strain>
    </source>
</reference>
<dbReference type="EMBL" id="JAWDGP010000304">
    <property type="protein sequence ID" value="KAK3801529.1"/>
    <property type="molecule type" value="Genomic_DNA"/>
</dbReference>
<keyword evidence="2" id="KW-1185">Reference proteome</keyword>
<sequence>MGGLETLRCFRGDPVCRLVLRNRSPHKWRDFLTTVDGHAELCLLSCLHAVYSIGHVTWNHVEVTLGLDLDHCLMTLLEINPSRHNSDQWQARSVSVMIMRVTFDLQPRFELI</sequence>
<dbReference type="AlphaFoldDB" id="A0AAE1B8R6"/>
<dbReference type="Proteomes" id="UP001283361">
    <property type="component" value="Unassembled WGS sequence"/>
</dbReference>
<comment type="caution">
    <text evidence="1">The sequence shown here is derived from an EMBL/GenBank/DDBJ whole genome shotgun (WGS) entry which is preliminary data.</text>
</comment>
<evidence type="ECO:0000313" key="2">
    <source>
        <dbReference type="Proteomes" id="UP001283361"/>
    </source>
</evidence>
<gene>
    <name evidence="1" type="ORF">RRG08_066719</name>
</gene>
<protein>
    <submittedName>
        <fullName evidence="1">Uncharacterized protein</fullName>
    </submittedName>
</protein>